<comment type="caution">
    <text evidence="1">The sequence shown here is derived from an EMBL/GenBank/DDBJ whole genome shotgun (WGS) entry which is preliminary data.</text>
</comment>
<evidence type="ECO:0000313" key="2">
    <source>
        <dbReference type="Proteomes" id="UP000521872"/>
    </source>
</evidence>
<evidence type="ECO:0000313" key="1">
    <source>
        <dbReference type="EMBL" id="KAF4622503.1"/>
    </source>
</evidence>
<sequence>MKTMLPPELLWSVFLMNATDDAIGMKQRIRNTLAVSHVSRAWRNLLLESSYIWGRLIYVHYQQKEKQVEMMYEILRRSGTSLLAVHAVLRSRREGGKYKHFLANVFSEHWTRIERLEMKFLGIMREPRANHFLRQLTRPSPSLRVCHIEIPVGRSITSAPENQIELSPPLFANVAPNLRYLRCDYLPIAKGASYLSGLTTLITTTNTRFTSSVSETLDVLSSLPQLVHLQLFHSMPKTLPSSPLISTFPLVQLPHLNCLAVKGTATDCLALIDGIKHPATCVVNCDAEFDAPYEPEDVTAIAEQLYSKTFSRNLKREHFGALDWLFVCLGNQGIGITLADKWCFQEIETSLDFEPRMSPPGNIFSLSLSSGFSHNQASSREAALRFMCSILNSTVLRNVTTLRLQARRDSSQNNHLGQVLKCLTENATHVRVLEADKLTLECVLEVWSEDHDVESITPHPIIFLFPRLEVVSCCFDDYTKLVTPDFRDVIPILDFCEQHRERAHGDVTTLNLYTRRPHYWDRIMKQVMKGKDLDILSDVSVQFYEPHESSEPIFWDSTWSGSNGGY</sequence>
<name>A0A8H4R4Z0_9AGAR</name>
<keyword evidence="2" id="KW-1185">Reference proteome</keyword>
<protein>
    <recommendedName>
        <fullName evidence="3">F-box domain-containing protein</fullName>
    </recommendedName>
</protein>
<dbReference type="AlphaFoldDB" id="A0A8H4R4Z0"/>
<gene>
    <name evidence="1" type="ORF">D9613_009438</name>
</gene>
<accession>A0A8H4R4Z0</accession>
<dbReference type="Proteomes" id="UP000521872">
    <property type="component" value="Unassembled WGS sequence"/>
</dbReference>
<reference evidence="1 2" key="1">
    <citation type="submission" date="2019-12" db="EMBL/GenBank/DDBJ databases">
        <authorList>
            <person name="Floudas D."/>
            <person name="Bentzer J."/>
            <person name="Ahren D."/>
            <person name="Johansson T."/>
            <person name="Persson P."/>
            <person name="Tunlid A."/>
        </authorList>
    </citation>
    <scope>NUCLEOTIDE SEQUENCE [LARGE SCALE GENOMIC DNA]</scope>
    <source>
        <strain evidence="1 2">CBS 102.39</strain>
    </source>
</reference>
<organism evidence="1 2">
    <name type="scientific">Agrocybe pediades</name>
    <dbReference type="NCBI Taxonomy" id="84607"/>
    <lineage>
        <taxon>Eukaryota</taxon>
        <taxon>Fungi</taxon>
        <taxon>Dikarya</taxon>
        <taxon>Basidiomycota</taxon>
        <taxon>Agaricomycotina</taxon>
        <taxon>Agaricomycetes</taxon>
        <taxon>Agaricomycetidae</taxon>
        <taxon>Agaricales</taxon>
        <taxon>Agaricineae</taxon>
        <taxon>Strophariaceae</taxon>
        <taxon>Agrocybe</taxon>
    </lineage>
</organism>
<proteinExistence type="predicted"/>
<evidence type="ECO:0008006" key="3">
    <source>
        <dbReference type="Google" id="ProtNLM"/>
    </source>
</evidence>
<dbReference type="EMBL" id="JAACJL010000002">
    <property type="protein sequence ID" value="KAF4622503.1"/>
    <property type="molecule type" value="Genomic_DNA"/>
</dbReference>